<accession>A0ABR1VRX7</accession>
<comment type="caution">
    <text evidence="1">The sequence shown here is derived from an EMBL/GenBank/DDBJ whole genome shotgun (WGS) entry which is preliminary data.</text>
</comment>
<sequence>MVNMRAQVLRYPHLGTEHAHSLLAMLYHIANRLVADPNPELIALLAQWSQRVATRYITNQTEQNKLRSAIGAMNPPIVAEGAGGSIKAYRTPADWPGIIDAIAKREAAMAGGFGRSAC</sequence>
<protein>
    <submittedName>
        <fullName evidence="1">Uncharacterized protein</fullName>
    </submittedName>
</protein>
<evidence type="ECO:0000313" key="2">
    <source>
        <dbReference type="Proteomes" id="UP001480595"/>
    </source>
</evidence>
<keyword evidence="2" id="KW-1185">Reference proteome</keyword>
<dbReference type="GeneID" id="92089344"/>
<name>A0ABR1VRX7_9PEZI</name>
<proteinExistence type="predicted"/>
<organism evidence="1 2">
    <name type="scientific">Apiospora phragmitis</name>
    <dbReference type="NCBI Taxonomy" id="2905665"/>
    <lineage>
        <taxon>Eukaryota</taxon>
        <taxon>Fungi</taxon>
        <taxon>Dikarya</taxon>
        <taxon>Ascomycota</taxon>
        <taxon>Pezizomycotina</taxon>
        <taxon>Sordariomycetes</taxon>
        <taxon>Xylariomycetidae</taxon>
        <taxon>Amphisphaeriales</taxon>
        <taxon>Apiosporaceae</taxon>
        <taxon>Apiospora</taxon>
    </lineage>
</organism>
<dbReference type="RefSeq" id="XP_066718448.1">
    <property type="nucleotide sequence ID" value="XM_066856281.1"/>
</dbReference>
<reference evidence="1 2" key="1">
    <citation type="submission" date="2023-01" db="EMBL/GenBank/DDBJ databases">
        <title>Analysis of 21 Apiospora genomes using comparative genomics revels a genus with tremendous synthesis potential of carbohydrate active enzymes and secondary metabolites.</title>
        <authorList>
            <person name="Sorensen T."/>
        </authorList>
    </citation>
    <scope>NUCLEOTIDE SEQUENCE [LARGE SCALE GENOMIC DNA]</scope>
    <source>
        <strain evidence="1 2">CBS 135458</strain>
    </source>
</reference>
<evidence type="ECO:0000313" key="1">
    <source>
        <dbReference type="EMBL" id="KAK8073973.1"/>
    </source>
</evidence>
<dbReference type="EMBL" id="JAQQWL010000005">
    <property type="protein sequence ID" value="KAK8073973.1"/>
    <property type="molecule type" value="Genomic_DNA"/>
</dbReference>
<dbReference type="Proteomes" id="UP001480595">
    <property type="component" value="Unassembled WGS sequence"/>
</dbReference>
<gene>
    <name evidence="1" type="ORF">PG994_004872</name>
</gene>